<evidence type="ECO:0000313" key="3">
    <source>
        <dbReference type="Proteomes" id="UP000586918"/>
    </source>
</evidence>
<dbReference type="RefSeq" id="WP_169410652.1">
    <property type="nucleotide sequence ID" value="NZ_JAAXKZ010000011.1"/>
</dbReference>
<dbReference type="GO" id="GO:0016747">
    <property type="term" value="F:acyltransferase activity, transferring groups other than amino-acyl groups"/>
    <property type="evidence" value="ECO:0007669"/>
    <property type="project" value="InterPro"/>
</dbReference>
<dbReference type="InterPro" id="IPR016181">
    <property type="entry name" value="Acyl_CoA_acyltransferase"/>
</dbReference>
<keyword evidence="3" id="KW-1185">Reference proteome</keyword>
<dbReference type="Gene3D" id="3.40.630.30">
    <property type="match status" value="1"/>
</dbReference>
<comment type="caution">
    <text evidence="2">The sequence shown here is derived from an EMBL/GenBank/DDBJ whole genome shotgun (WGS) entry which is preliminary data.</text>
</comment>
<evidence type="ECO:0000259" key="1">
    <source>
        <dbReference type="PROSITE" id="PS51186"/>
    </source>
</evidence>
<organism evidence="2 3">
    <name type="scientific">Pseudonocardia bannensis</name>
    <dbReference type="NCBI Taxonomy" id="630973"/>
    <lineage>
        <taxon>Bacteria</taxon>
        <taxon>Bacillati</taxon>
        <taxon>Actinomycetota</taxon>
        <taxon>Actinomycetes</taxon>
        <taxon>Pseudonocardiales</taxon>
        <taxon>Pseudonocardiaceae</taxon>
        <taxon>Pseudonocardia</taxon>
    </lineage>
</organism>
<protein>
    <submittedName>
        <fullName evidence="2">N-acetyltransferase</fullName>
    </submittedName>
</protein>
<feature type="domain" description="N-acetyltransferase" evidence="1">
    <location>
        <begin position="137"/>
        <end position="273"/>
    </location>
</feature>
<dbReference type="SUPFAM" id="SSF55729">
    <property type="entry name" value="Acyl-CoA N-acyltransferases (Nat)"/>
    <property type="match status" value="1"/>
</dbReference>
<evidence type="ECO:0000313" key="2">
    <source>
        <dbReference type="EMBL" id="NMH91018.1"/>
    </source>
</evidence>
<name>A0A848DED5_9PSEU</name>
<dbReference type="EMBL" id="JAAXKZ010000011">
    <property type="protein sequence ID" value="NMH91018.1"/>
    <property type="molecule type" value="Genomic_DNA"/>
</dbReference>
<gene>
    <name evidence="2" type="ORF">HF519_05320</name>
</gene>
<dbReference type="Proteomes" id="UP000586918">
    <property type="component" value="Unassembled WGS sequence"/>
</dbReference>
<dbReference type="InterPro" id="IPR000182">
    <property type="entry name" value="GNAT_dom"/>
</dbReference>
<dbReference type="AlphaFoldDB" id="A0A848DED5"/>
<accession>A0A848DED5</accession>
<dbReference type="PROSITE" id="PS51186">
    <property type="entry name" value="GNAT"/>
    <property type="match status" value="1"/>
</dbReference>
<proteinExistence type="predicted"/>
<keyword evidence="2" id="KW-0808">Transferase</keyword>
<reference evidence="2 3" key="1">
    <citation type="submission" date="2020-04" db="EMBL/GenBank/DDBJ databases">
        <authorList>
            <person name="Klaysubun C."/>
            <person name="Duangmal K."/>
            <person name="Lipun K."/>
        </authorList>
    </citation>
    <scope>NUCLEOTIDE SEQUENCE [LARGE SCALE GENOMIC DNA]</scope>
    <source>
        <strain evidence="2 3">DSM 45300</strain>
    </source>
</reference>
<sequence>MSASILPAEDEHLTTGWEPDLAADDTLVRQAVLVHASWPVAVARGAGRPGRSGPTWAGGWIGDRGALTNPVVLVQPMTRPEETLREIGELFPPHVPYLLISAWPTPDLRPYGLALIGHPPLMVRHPGPRPASDEPAVEVREVRDAAGLALAERVLVEGYPMPELEPLAPGDLLGPTLLTSATRVWLASLNGDPVAVAAAHHHAGITLVEFVATLPAWRGRGAGAAVTWAATLSDPTAPAVLIASDDGRPVYERMGYIAVERWTAWLRPERETPAGSRPR</sequence>